<name>A0A915JIA2_ROMCU</name>
<keyword evidence="1" id="KW-1185">Reference proteome</keyword>
<accession>A0A915JIA2</accession>
<dbReference type="AlphaFoldDB" id="A0A915JIA2"/>
<evidence type="ECO:0000313" key="1">
    <source>
        <dbReference type="Proteomes" id="UP000887565"/>
    </source>
</evidence>
<organism evidence="1 2">
    <name type="scientific">Romanomermis culicivorax</name>
    <name type="common">Nematode worm</name>
    <dbReference type="NCBI Taxonomy" id="13658"/>
    <lineage>
        <taxon>Eukaryota</taxon>
        <taxon>Metazoa</taxon>
        <taxon>Ecdysozoa</taxon>
        <taxon>Nematoda</taxon>
        <taxon>Enoplea</taxon>
        <taxon>Dorylaimia</taxon>
        <taxon>Mermithida</taxon>
        <taxon>Mermithoidea</taxon>
        <taxon>Mermithidae</taxon>
        <taxon>Romanomermis</taxon>
    </lineage>
</organism>
<dbReference type="Proteomes" id="UP000887565">
    <property type="component" value="Unplaced"/>
</dbReference>
<reference evidence="2" key="1">
    <citation type="submission" date="2022-11" db="UniProtKB">
        <authorList>
            <consortium name="WormBaseParasite"/>
        </authorList>
    </citation>
    <scope>IDENTIFICATION</scope>
</reference>
<sequence length="276" mass="30409">MPRRDLSLLYFASQDLKESPHSTSKFEIRKFSVVKTQPNKKSLAFRILTLFSKFSTCLHNAFNFDLAAAQRALGETFCVSLLLSANNGEDKCCSSTSSIDQRFKGSGKVFNTNFVTSPIHKGLISKIRVKRLIHSYCIGLSRETVFRKSCEDMLKLLKVSSNLDDEDSNTVSDDDENLFSSYENEKKILTLLILRYKIGQLIQTGHGSLTVTLTAPIVAIAAESIALSVGAIGRAARAVGANIDGHEQRGKCRSARLTRFVTTLGISTADESSDQQ</sequence>
<evidence type="ECO:0000313" key="2">
    <source>
        <dbReference type="WBParaSite" id="nRc.2.0.1.t25821-RA"/>
    </source>
</evidence>
<proteinExistence type="predicted"/>
<dbReference type="WBParaSite" id="nRc.2.0.1.t25821-RA">
    <property type="protein sequence ID" value="nRc.2.0.1.t25821-RA"/>
    <property type="gene ID" value="nRc.2.0.1.g25821"/>
</dbReference>
<protein>
    <submittedName>
        <fullName evidence="2">Uncharacterized protein</fullName>
    </submittedName>
</protein>